<dbReference type="STRING" id="1365950.SAMN05428963_11817"/>
<name>A0A1T4T385_9HYPH</name>
<evidence type="ECO:0000256" key="1">
    <source>
        <dbReference type="SAM" id="MobiDB-lite"/>
    </source>
</evidence>
<evidence type="ECO:0000313" key="2">
    <source>
        <dbReference type="EMBL" id="SKA34912.1"/>
    </source>
</evidence>
<reference evidence="2 3" key="1">
    <citation type="submission" date="2017-02" db="EMBL/GenBank/DDBJ databases">
        <authorList>
            <person name="Peterson S.W."/>
        </authorList>
    </citation>
    <scope>NUCLEOTIDE SEQUENCE [LARGE SCALE GENOMIC DNA]</scope>
    <source>
        <strain evidence="2 3">USBA 369</strain>
    </source>
</reference>
<dbReference type="Proteomes" id="UP000190135">
    <property type="component" value="Unassembled WGS sequence"/>
</dbReference>
<evidence type="ECO:0000313" key="3">
    <source>
        <dbReference type="Proteomes" id="UP000190135"/>
    </source>
</evidence>
<proteinExistence type="predicted"/>
<sequence>MKFRHRVLLAALVGGACLLLRQQRREEEALMVGFRKGEGAGARLRGEPGRRASGDWDKVDEAVDESFPASDPPAY</sequence>
<organism evidence="2 3">
    <name type="scientific">Consotaella salsifontis</name>
    <dbReference type="NCBI Taxonomy" id="1365950"/>
    <lineage>
        <taxon>Bacteria</taxon>
        <taxon>Pseudomonadati</taxon>
        <taxon>Pseudomonadota</taxon>
        <taxon>Alphaproteobacteria</taxon>
        <taxon>Hyphomicrobiales</taxon>
        <taxon>Aurantimonadaceae</taxon>
        <taxon>Consotaella</taxon>
    </lineage>
</organism>
<dbReference type="OrthoDB" id="7998218at2"/>
<feature type="compositionally biased region" description="Basic and acidic residues" evidence="1">
    <location>
        <begin position="44"/>
        <end position="61"/>
    </location>
</feature>
<protein>
    <submittedName>
        <fullName evidence="2">Uncharacterized protein</fullName>
    </submittedName>
</protein>
<dbReference type="RefSeq" id="WP_078710015.1">
    <property type="nucleotide sequence ID" value="NZ_FUXL01000018.1"/>
</dbReference>
<keyword evidence="3" id="KW-1185">Reference proteome</keyword>
<dbReference type="AlphaFoldDB" id="A0A1T4T385"/>
<gene>
    <name evidence="2" type="ORF">SAMN05428963_11817</name>
</gene>
<accession>A0A1T4T385</accession>
<dbReference type="PROSITE" id="PS51257">
    <property type="entry name" value="PROKAR_LIPOPROTEIN"/>
    <property type="match status" value="1"/>
</dbReference>
<dbReference type="EMBL" id="FUXL01000018">
    <property type="protein sequence ID" value="SKA34912.1"/>
    <property type="molecule type" value="Genomic_DNA"/>
</dbReference>
<feature type="region of interest" description="Disordered" evidence="1">
    <location>
        <begin position="40"/>
        <end position="75"/>
    </location>
</feature>